<accession>A0A5J4KIR6</accession>
<dbReference type="PANTHER" id="PTHR32309:SF13">
    <property type="entry name" value="FERRIC ENTEROBACTIN TRANSPORT PROTEIN FEPE"/>
    <property type="match status" value="1"/>
</dbReference>
<proteinExistence type="inferred from homology"/>
<keyword evidence="7" id="KW-0175">Coiled coil</keyword>
<evidence type="ECO:0000256" key="5">
    <source>
        <dbReference type="ARBA" id="ARBA00022989"/>
    </source>
</evidence>
<keyword evidence="6 8" id="KW-0472">Membrane</keyword>
<organism evidence="10 11">
    <name type="scientific">Dictyobacter vulcani</name>
    <dbReference type="NCBI Taxonomy" id="2607529"/>
    <lineage>
        <taxon>Bacteria</taxon>
        <taxon>Bacillati</taxon>
        <taxon>Chloroflexota</taxon>
        <taxon>Ktedonobacteria</taxon>
        <taxon>Ktedonobacterales</taxon>
        <taxon>Dictyobacteraceae</taxon>
        <taxon>Dictyobacter</taxon>
    </lineage>
</organism>
<name>A0A5J4KIR6_9CHLR</name>
<dbReference type="AlphaFoldDB" id="A0A5J4KIR6"/>
<feature type="coiled-coil region" evidence="7">
    <location>
        <begin position="164"/>
        <end position="225"/>
    </location>
</feature>
<keyword evidence="3" id="KW-1003">Cell membrane</keyword>
<dbReference type="InterPro" id="IPR050445">
    <property type="entry name" value="Bact_polysacc_biosynth/exp"/>
</dbReference>
<keyword evidence="4 8" id="KW-0812">Transmembrane</keyword>
<dbReference type="EMBL" id="BKZW01000001">
    <property type="protein sequence ID" value="GER86357.1"/>
    <property type="molecule type" value="Genomic_DNA"/>
</dbReference>
<dbReference type="Pfam" id="PF02706">
    <property type="entry name" value="Wzz"/>
    <property type="match status" value="1"/>
</dbReference>
<sequence>MTSEYYWTVLFKRWKLLAICIVVVGLGTYIGSRLITPIYQSTVLVRVTIHTTGNSADYDNLLASNQLLQTEAQLATSGPVLREVASRYPGLTVDQLTKETTTASKLNTQLFEITVQDVNPIRAATLANDVAATLIKQQVQENTQDNGQSQKQIQHEVDATHHSIDKTAAQITNLELQVANLEQQVNTQAQTAALQLRIAGLQSQLNRLQGNYSQWQTMLAQLEINMTKNHDFLRTVQPAQAATVPVKPQMLLNTASGLAAGLFLGMVLAFLIEQLDTRVRTPEDLAQLFDWPVLGLYGIWAV</sequence>
<feature type="domain" description="Polysaccharide chain length determinant N-terminal" evidence="9">
    <location>
        <begin position="7"/>
        <end position="86"/>
    </location>
</feature>
<evidence type="ECO:0000256" key="8">
    <source>
        <dbReference type="SAM" id="Phobius"/>
    </source>
</evidence>
<dbReference type="GO" id="GO:0005886">
    <property type="term" value="C:plasma membrane"/>
    <property type="evidence" value="ECO:0007669"/>
    <property type="project" value="UniProtKB-SubCell"/>
</dbReference>
<comment type="subcellular location">
    <subcellularLocation>
        <location evidence="1">Cell membrane</location>
        <topology evidence="1">Multi-pass membrane protein</topology>
    </subcellularLocation>
</comment>
<evidence type="ECO:0000256" key="7">
    <source>
        <dbReference type="SAM" id="Coils"/>
    </source>
</evidence>
<evidence type="ECO:0000313" key="11">
    <source>
        <dbReference type="Proteomes" id="UP000326912"/>
    </source>
</evidence>
<evidence type="ECO:0000313" key="10">
    <source>
        <dbReference type="EMBL" id="GER86357.1"/>
    </source>
</evidence>
<feature type="transmembrane region" description="Helical" evidence="8">
    <location>
        <begin position="250"/>
        <end position="272"/>
    </location>
</feature>
<feature type="transmembrane region" description="Helical" evidence="8">
    <location>
        <begin position="16"/>
        <end position="35"/>
    </location>
</feature>
<dbReference type="PANTHER" id="PTHR32309">
    <property type="entry name" value="TYROSINE-PROTEIN KINASE"/>
    <property type="match status" value="1"/>
</dbReference>
<evidence type="ECO:0000259" key="9">
    <source>
        <dbReference type="Pfam" id="PF02706"/>
    </source>
</evidence>
<comment type="caution">
    <text evidence="10">The sequence shown here is derived from an EMBL/GenBank/DDBJ whole genome shotgun (WGS) entry which is preliminary data.</text>
</comment>
<dbReference type="Proteomes" id="UP000326912">
    <property type="component" value="Unassembled WGS sequence"/>
</dbReference>
<comment type="similarity">
    <text evidence="2">Belongs to the CpsC/CapA family.</text>
</comment>
<dbReference type="RefSeq" id="WP_151754501.1">
    <property type="nucleotide sequence ID" value="NZ_BKZW01000001.1"/>
</dbReference>
<protein>
    <recommendedName>
        <fullName evidence="9">Polysaccharide chain length determinant N-terminal domain-containing protein</fullName>
    </recommendedName>
</protein>
<evidence type="ECO:0000256" key="1">
    <source>
        <dbReference type="ARBA" id="ARBA00004651"/>
    </source>
</evidence>
<evidence type="ECO:0000256" key="2">
    <source>
        <dbReference type="ARBA" id="ARBA00006683"/>
    </source>
</evidence>
<reference evidence="10 11" key="1">
    <citation type="submission" date="2019-10" db="EMBL/GenBank/DDBJ databases">
        <title>Dictyobacter vulcani sp. nov., within the class Ktedonobacteria, isolated from soil of volcanic Mt. Zao.</title>
        <authorList>
            <person name="Zheng Y."/>
            <person name="Wang C.M."/>
            <person name="Sakai Y."/>
            <person name="Abe K."/>
            <person name="Yokota A."/>
            <person name="Yabe S."/>
        </authorList>
    </citation>
    <scope>NUCLEOTIDE SEQUENCE [LARGE SCALE GENOMIC DNA]</scope>
    <source>
        <strain evidence="10 11">W12</strain>
    </source>
</reference>
<dbReference type="InterPro" id="IPR003856">
    <property type="entry name" value="LPS_length_determ_N"/>
</dbReference>
<keyword evidence="5 8" id="KW-1133">Transmembrane helix</keyword>
<gene>
    <name evidence="10" type="ORF">KDW_05190</name>
</gene>
<evidence type="ECO:0000256" key="6">
    <source>
        <dbReference type="ARBA" id="ARBA00023136"/>
    </source>
</evidence>
<dbReference type="GO" id="GO:0004713">
    <property type="term" value="F:protein tyrosine kinase activity"/>
    <property type="evidence" value="ECO:0007669"/>
    <property type="project" value="TreeGrafter"/>
</dbReference>
<keyword evidence="11" id="KW-1185">Reference proteome</keyword>
<evidence type="ECO:0000256" key="4">
    <source>
        <dbReference type="ARBA" id="ARBA00022692"/>
    </source>
</evidence>
<evidence type="ECO:0000256" key="3">
    <source>
        <dbReference type="ARBA" id="ARBA00022475"/>
    </source>
</evidence>